<sequence>MKRPADPARPDIYARITNQIIDQLEAGVRPWTQPWTGGHPVTRPLRHGGTPYSGINILLLWSEAFSRGFVSPTWMTFRQALALGAHVRKGEKGSTVVYANQIVRAETDDAGEEVEQRIPFLKAYTVFNVEQIDDLPDAYRPTSPEPMNPDLRLAAVERFFAGLGADIRHGGSAPYYVPASDHVQMPPFDTFRDAGAYYATLGHECVHWTGHGSRLARDFSRSTQAYAREELVAELGAAFLCADLGLELEPREDHAAYLGHWLEVLKADKRFLFSAAAQAQRAVAWLQEAHP</sequence>
<proteinExistence type="predicted"/>
<dbReference type="InterPro" id="IPR041459">
    <property type="entry name" value="MPTase-PolyVal"/>
</dbReference>
<evidence type="ECO:0008006" key="5">
    <source>
        <dbReference type="Google" id="ProtNLM"/>
    </source>
</evidence>
<organism evidence="3 4">
    <name type="scientific">Brevundimonas diminuta</name>
    <name type="common">Pseudomonas diminuta</name>
    <dbReference type="NCBI Taxonomy" id="293"/>
    <lineage>
        <taxon>Bacteria</taxon>
        <taxon>Pseudomonadati</taxon>
        <taxon>Pseudomonadota</taxon>
        <taxon>Alphaproteobacteria</taxon>
        <taxon>Caulobacterales</taxon>
        <taxon>Caulobacteraceae</taxon>
        <taxon>Brevundimonas</taxon>
    </lineage>
</organism>
<feature type="domain" description="Polyvalent protein metallopeptidase" evidence="2">
    <location>
        <begin position="155"/>
        <end position="278"/>
    </location>
</feature>
<reference evidence="3 4" key="1">
    <citation type="submission" date="2017-06" db="EMBL/GenBank/DDBJ databases">
        <title>Biodegradation of gentamicin by bacterial consortia AMQD4 in synthetic medium and raw gentamicin sewage.</title>
        <authorList>
            <person name="Chang H."/>
            <person name="Feng Y."/>
            <person name="Li Z."/>
            <person name="Xue J."/>
            <person name="Cheng D."/>
        </authorList>
    </citation>
    <scope>NUCLEOTIDE SEQUENCE [LARGE SCALE GENOMIC DNA]</scope>
    <source>
        <strain evidence="3 4">BZC3</strain>
    </source>
</reference>
<gene>
    <name evidence="3" type="ORF">CD943_00415</name>
</gene>
<dbReference type="InterPro" id="IPR013610">
    <property type="entry name" value="ArdC_N"/>
</dbReference>
<protein>
    <recommendedName>
        <fullName evidence="5">DNA primase TraC</fullName>
    </recommendedName>
</protein>
<evidence type="ECO:0000259" key="1">
    <source>
        <dbReference type="Pfam" id="PF08401"/>
    </source>
</evidence>
<dbReference type="GO" id="GO:0003697">
    <property type="term" value="F:single-stranded DNA binding"/>
    <property type="evidence" value="ECO:0007669"/>
    <property type="project" value="InterPro"/>
</dbReference>
<dbReference type="Proteomes" id="UP000197024">
    <property type="component" value="Chromosome"/>
</dbReference>
<name>A0A1Z3LTN9_BREDI</name>
<evidence type="ECO:0000313" key="4">
    <source>
        <dbReference type="Proteomes" id="UP000197024"/>
    </source>
</evidence>
<dbReference type="Pfam" id="PF18818">
    <property type="entry name" value="MPTase-PolyVal"/>
    <property type="match status" value="1"/>
</dbReference>
<dbReference type="InterPro" id="IPR017113">
    <property type="entry name" value="Antirestriction_ArdC"/>
</dbReference>
<reference evidence="3 4" key="2">
    <citation type="submission" date="2017-06" db="EMBL/GenBank/DDBJ databases">
        <authorList>
            <person name="Kim H.J."/>
            <person name="Triplett B.A."/>
        </authorList>
    </citation>
    <scope>NUCLEOTIDE SEQUENCE [LARGE SCALE GENOMIC DNA]</scope>
    <source>
        <strain evidence="3 4">BZC3</strain>
    </source>
</reference>
<dbReference type="Pfam" id="PF08401">
    <property type="entry name" value="ArdcN"/>
    <property type="match status" value="1"/>
</dbReference>
<feature type="domain" description="N-terminal" evidence="1">
    <location>
        <begin position="11"/>
        <end position="127"/>
    </location>
</feature>
<evidence type="ECO:0000259" key="2">
    <source>
        <dbReference type="Pfam" id="PF18818"/>
    </source>
</evidence>
<dbReference type="RefSeq" id="WP_088409743.1">
    <property type="nucleotide sequence ID" value="NZ_CP021995.1"/>
</dbReference>
<evidence type="ECO:0000313" key="3">
    <source>
        <dbReference type="EMBL" id="ASD25495.1"/>
    </source>
</evidence>
<dbReference type="PIRSF" id="PIRSF037112">
    <property type="entry name" value="Antirestriction_ArdC"/>
    <property type="match status" value="1"/>
</dbReference>
<dbReference type="EMBL" id="CP021995">
    <property type="protein sequence ID" value="ASD25495.1"/>
    <property type="molecule type" value="Genomic_DNA"/>
</dbReference>
<dbReference type="AlphaFoldDB" id="A0A1Z3LTN9"/>
<accession>A0A1Z3LTN9</accession>